<reference evidence="4 5" key="1">
    <citation type="submission" date="2024-09" db="EMBL/GenBank/DDBJ databases">
        <authorList>
            <person name="Sun Q."/>
            <person name="Mori K."/>
        </authorList>
    </citation>
    <scope>NUCLEOTIDE SEQUENCE [LARGE SCALE GENOMIC DNA]</scope>
    <source>
        <strain evidence="4 5">CICC 11035S</strain>
    </source>
</reference>
<feature type="domain" description="Bacterial surface antigen (D15)" evidence="3">
    <location>
        <begin position="210"/>
        <end position="392"/>
    </location>
</feature>
<dbReference type="Pfam" id="PF01103">
    <property type="entry name" value="Omp85"/>
    <property type="match status" value="1"/>
</dbReference>
<dbReference type="InterPro" id="IPR000184">
    <property type="entry name" value="Bac_surfAg_D15"/>
</dbReference>
<evidence type="ECO:0000313" key="5">
    <source>
        <dbReference type="Proteomes" id="UP001589858"/>
    </source>
</evidence>
<evidence type="ECO:0000256" key="1">
    <source>
        <dbReference type="ARBA" id="ARBA00004370"/>
    </source>
</evidence>
<keyword evidence="5" id="KW-1185">Reference proteome</keyword>
<dbReference type="Gene3D" id="2.40.160.50">
    <property type="entry name" value="membrane protein fhac: a member of the omp85/tpsb transporter family"/>
    <property type="match status" value="1"/>
</dbReference>
<protein>
    <submittedName>
        <fullName evidence="4">BamA/TamA family outer membrane protein</fullName>
    </submittedName>
</protein>
<comment type="caution">
    <text evidence="4">The sequence shown here is derived from an EMBL/GenBank/DDBJ whole genome shotgun (WGS) entry which is preliminary data.</text>
</comment>
<dbReference type="EMBL" id="JBHLTM010000061">
    <property type="protein sequence ID" value="MFC0686275.1"/>
    <property type="molecule type" value="Genomic_DNA"/>
</dbReference>
<sequence>MTRLAFVSLLGLIAGAGLGGAEARAQATQPVEELNEQVLSMEPVAAGEKQAGGRPGMDLIVAPIPLSNPTLGTGLAGVAVAYYNPNGEPDPWVTGVGAGYTSTGTWGLGAFHKMSLGGDRLRIAGLLGAGDAHVKFYGIGGGAGDKGLSLKLRDKAVMGYLDGQVRIGNSGLFRHLFVGARIAHTRVRSTLAIPTPDKAQIEIPEFELRSHISAIGPSVTYDSRDQPFAPRKGVYVTADWMFGADFLGSDFTHRKLEIKANGFFPLGPRTVLGIRRSLCIVKGEAPYYDLCLFGKDSDLRGYEAGRYRDHASWALQAEIRQQLSTRVGAVWFGGAGGTAASGKDIWKHSHVLPSVGMGLRYLASPENRVNLRMDLAYGRDGAALYFGIGEAF</sequence>
<proteinExistence type="predicted"/>
<dbReference type="RefSeq" id="WP_267218982.1">
    <property type="nucleotide sequence ID" value="NZ_JAPCWC010000002.1"/>
</dbReference>
<keyword evidence="2" id="KW-0472">Membrane</keyword>
<evidence type="ECO:0000313" key="4">
    <source>
        <dbReference type="EMBL" id="MFC0686275.1"/>
    </source>
</evidence>
<name>A0ABV6SAJ0_9SPHN</name>
<organism evidence="4 5">
    <name type="scientific">Novosphingobium clariflavum</name>
    <dbReference type="NCBI Taxonomy" id="2029884"/>
    <lineage>
        <taxon>Bacteria</taxon>
        <taxon>Pseudomonadati</taxon>
        <taxon>Pseudomonadota</taxon>
        <taxon>Alphaproteobacteria</taxon>
        <taxon>Sphingomonadales</taxon>
        <taxon>Sphingomonadaceae</taxon>
        <taxon>Novosphingobium</taxon>
    </lineage>
</organism>
<gene>
    <name evidence="4" type="ORF">ACFFF8_16930</name>
</gene>
<dbReference type="Proteomes" id="UP001589858">
    <property type="component" value="Unassembled WGS sequence"/>
</dbReference>
<comment type="subcellular location">
    <subcellularLocation>
        <location evidence="1">Membrane</location>
    </subcellularLocation>
</comment>
<evidence type="ECO:0000256" key="2">
    <source>
        <dbReference type="ARBA" id="ARBA00023136"/>
    </source>
</evidence>
<evidence type="ECO:0000259" key="3">
    <source>
        <dbReference type="Pfam" id="PF01103"/>
    </source>
</evidence>
<accession>A0ABV6SAJ0</accession>